<dbReference type="RefSeq" id="XP_024662758.1">
    <property type="nucleotide sequence ID" value="XM_024806990.1"/>
</dbReference>
<organism evidence="2 3">
    <name type="scientific">Wickerhamiella sorbophila</name>
    <dbReference type="NCBI Taxonomy" id="45607"/>
    <lineage>
        <taxon>Eukaryota</taxon>
        <taxon>Fungi</taxon>
        <taxon>Dikarya</taxon>
        <taxon>Ascomycota</taxon>
        <taxon>Saccharomycotina</taxon>
        <taxon>Dipodascomycetes</taxon>
        <taxon>Dipodascales</taxon>
        <taxon>Trichomonascaceae</taxon>
        <taxon>Wickerhamiella</taxon>
    </lineage>
</organism>
<evidence type="ECO:0000313" key="2">
    <source>
        <dbReference type="EMBL" id="PRT52812.1"/>
    </source>
</evidence>
<dbReference type="PANTHER" id="PTHR39615">
    <property type="entry name" value="YALI0E17897P"/>
    <property type="match status" value="1"/>
</dbReference>
<feature type="compositionally biased region" description="Polar residues" evidence="1">
    <location>
        <begin position="1"/>
        <end position="14"/>
    </location>
</feature>
<dbReference type="OrthoDB" id="4096723at2759"/>
<name>A0A2T0FCT1_9ASCO</name>
<proteinExistence type="predicted"/>
<accession>A0A2T0FCT1</accession>
<dbReference type="EMBL" id="NDIQ01000001">
    <property type="protein sequence ID" value="PRT52812.1"/>
    <property type="molecule type" value="Genomic_DNA"/>
</dbReference>
<evidence type="ECO:0000256" key="1">
    <source>
        <dbReference type="SAM" id="MobiDB-lite"/>
    </source>
</evidence>
<sequence length="128" mass="13884">MNLSYSASPTSSNGSYFSETSRPSSTSPTFSRSSLSHSSKCRMDAGRGFDPEDDMLFCPALAPTEPLAPRSYANIQSNSVRSPEFVPREVRTTSMQTPLAATLRARRALEIIDPATGLRVESPRPAGR</sequence>
<dbReference type="GeneID" id="36514181"/>
<dbReference type="InterPro" id="IPR027915">
    <property type="entry name" value="DUF4452"/>
</dbReference>
<feature type="region of interest" description="Disordered" evidence="1">
    <location>
        <begin position="1"/>
        <end position="46"/>
    </location>
</feature>
<feature type="compositionally biased region" description="Low complexity" evidence="1">
    <location>
        <begin position="15"/>
        <end position="38"/>
    </location>
</feature>
<dbReference type="PANTHER" id="PTHR39615:SF1">
    <property type="entry name" value="YALI0E17897P"/>
    <property type="match status" value="1"/>
</dbReference>
<dbReference type="Proteomes" id="UP000238350">
    <property type="component" value="Unassembled WGS sequence"/>
</dbReference>
<comment type="caution">
    <text evidence="2">The sequence shown here is derived from an EMBL/GenBank/DDBJ whole genome shotgun (WGS) entry which is preliminary data.</text>
</comment>
<gene>
    <name evidence="2" type="ORF">B9G98_00432</name>
</gene>
<reference evidence="2 3" key="1">
    <citation type="submission" date="2017-04" db="EMBL/GenBank/DDBJ databases">
        <title>Genome sequencing of [Candida] sorbophila.</title>
        <authorList>
            <person name="Ahn J.O."/>
        </authorList>
    </citation>
    <scope>NUCLEOTIDE SEQUENCE [LARGE SCALE GENOMIC DNA]</scope>
    <source>
        <strain evidence="2 3">DS02</strain>
    </source>
</reference>
<keyword evidence="3" id="KW-1185">Reference proteome</keyword>
<dbReference type="AlphaFoldDB" id="A0A2T0FCT1"/>
<evidence type="ECO:0000313" key="3">
    <source>
        <dbReference type="Proteomes" id="UP000238350"/>
    </source>
</evidence>
<protein>
    <submittedName>
        <fullName evidence="2">Uncharacterized protein</fullName>
    </submittedName>
</protein>